<keyword evidence="1" id="KW-0472">Membrane</keyword>
<proteinExistence type="predicted"/>
<keyword evidence="1" id="KW-0812">Transmembrane</keyword>
<dbReference type="AlphaFoldDB" id="F2NPX1"/>
<dbReference type="EMBL" id="CP002630">
    <property type="protein sequence ID" value="AEB11072.1"/>
    <property type="molecule type" value="Genomic_DNA"/>
</dbReference>
<accession>F2NPX1</accession>
<evidence type="ECO:0000256" key="1">
    <source>
        <dbReference type="SAM" id="Phobius"/>
    </source>
</evidence>
<evidence type="ECO:0000313" key="3">
    <source>
        <dbReference type="Proteomes" id="UP000007030"/>
    </source>
</evidence>
<dbReference type="HOGENOM" id="CLU_2012506_0_0_0"/>
<keyword evidence="3" id="KW-1185">Reference proteome</keyword>
<protein>
    <recommendedName>
        <fullName evidence="4">Integral membrane protein</fullName>
    </recommendedName>
</protein>
<feature type="transmembrane region" description="Helical" evidence="1">
    <location>
        <begin position="39"/>
        <end position="58"/>
    </location>
</feature>
<reference evidence="2 3" key="1">
    <citation type="journal article" date="2012" name="Stand. Genomic Sci.">
        <title>Complete genome sequence of the aerobic, heterotroph Marinithermus hydrothermalis type strain (T1(T)) from a deep-sea hydrothermal vent chimney.</title>
        <authorList>
            <person name="Copeland A."/>
            <person name="Gu W."/>
            <person name="Yasawong M."/>
            <person name="Lapidus A."/>
            <person name="Lucas S."/>
            <person name="Deshpande S."/>
            <person name="Pagani I."/>
            <person name="Tapia R."/>
            <person name="Cheng J.F."/>
            <person name="Goodwin L.A."/>
            <person name="Pitluck S."/>
            <person name="Liolios K."/>
            <person name="Ivanova N."/>
            <person name="Mavromatis K."/>
            <person name="Mikhailova N."/>
            <person name="Pati A."/>
            <person name="Chen A."/>
            <person name="Palaniappan K."/>
            <person name="Land M."/>
            <person name="Pan C."/>
            <person name="Brambilla E.M."/>
            <person name="Rohde M."/>
            <person name="Tindall B.J."/>
            <person name="Sikorski J."/>
            <person name="Goker M."/>
            <person name="Detter J.C."/>
            <person name="Bristow J."/>
            <person name="Eisen J.A."/>
            <person name="Markowitz V."/>
            <person name="Hugenholtz P."/>
            <person name="Kyrpides N.C."/>
            <person name="Klenk H.P."/>
            <person name="Woyke T."/>
        </authorList>
    </citation>
    <scope>NUCLEOTIDE SEQUENCE [LARGE SCALE GENOMIC DNA]</scope>
    <source>
        <strain evidence="3">DSM 14884 / JCM 11576 / T1</strain>
    </source>
</reference>
<evidence type="ECO:0008006" key="4">
    <source>
        <dbReference type="Google" id="ProtNLM"/>
    </source>
</evidence>
<dbReference type="RefSeq" id="WP_013703127.1">
    <property type="nucleotide sequence ID" value="NC_015387.1"/>
</dbReference>
<gene>
    <name evidence="2" type="ordered locus">Marky_0317</name>
</gene>
<feature type="transmembrane region" description="Helical" evidence="1">
    <location>
        <begin position="88"/>
        <end position="106"/>
    </location>
</feature>
<keyword evidence="1" id="KW-1133">Transmembrane helix</keyword>
<dbReference type="Proteomes" id="UP000007030">
    <property type="component" value="Chromosome"/>
</dbReference>
<evidence type="ECO:0000313" key="2">
    <source>
        <dbReference type="EMBL" id="AEB11072.1"/>
    </source>
</evidence>
<sequence length="123" mass="12627">MRIATLILGASVAVLYASVLAEALGNLGELDTPERVAQIARASLFGGLSVLFTLIGAALAPGFPLAAALTFTLGALTAFPIAPLYPTAVFWGVLLLVLAGTAFMEWRKARSTGPLQTASTPPS</sequence>
<dbReference type="KEGG" id="mhd:Marky_0317"/>
<organism evidence="2 3">
    <name type="scientific">Marinithermus hydrothermalis (strain DSM 14884 / JCM 11576 / T1)</name>
    <dbReference type="NCBI Taxonomy" id="869210"/>
    <lineage>
        <taxon>Bacteria</taxon>
        <taxon>Thermotogati</taxon>
        <taxon>Deinococcota</taxon>
        <taxon>Deinococci</taxon>
        <taxon>Thermales</taxon>
        <taxon>Thermaceae</taxon>
        <taxon>Marinithermus</taxon>
    </lineage>
</organism>
<name>F2NPX1_MARHT</name>